<dbReference type="AlphaFoldDB" id="A0A1D2N282"/>
<feature type="non-terminal residue" evidence="1">
    <location>
        <position position="116"/>
    </location>
</feature>
<evidence type="ECO:0008006" key="3">
    <source>
        <dbReference type="Google" id="ProtNLM"/>
    </source>
</evidence>
<dbReference type="PANTHER" id="PTHR46901:SF2">
    <property type="entry name" value="GH04942P"/>
    <property type="match status" value="1"/>
</dbReference>
<evidence type="ECO:0000313" key="2">
    <source>
        <dbReference type="Proteomes" id="UP000094527"/>
    </source>
</evidence>
<organism evidence="1 2">
    <name type="scientific">Orchesella cincta</name>
    <name type="common">Springtail</name>
    <name type="synonym">Podura cincta</name>
    <dbReference type="NCBI Taxonomy" id="48709"/>
    <lineage>
        <taxon>Eukaryota</taxon>
        <taxon>Metazoa</taxon>
        <taxon>Ecdysozoa</taxon>
        <taxon>Arthropoda</taxon>
        <taxon>Hexapoda</taxon>
        <taxon>Collembola</taxon>
        <taxon>Entomobryomorpha</taxon>
        <taxon>Entomobryoidea</taxon>
        <taxon>Orchesellidae</taxon>
        <taxon>Orchesellinae</taxon>
        <taxon>Orchesella</taxon>
    </lineage>
</organism>
<accession>A0A1D2N282</accession>
<dbReference type="Proteomes" id="UP000094527">
    <property type="component" value="Unassembled WGS sequence"/>
</dbReference>
<name>A0A1D2N282_ORCCI</name>
<dbReference type="PANTHER" id="PTHR46901">
    <property type="entry name" value="GH04942P"/>
    <property type="match status" value="1"/>
</dbReference>
<protein>
    <recommendedName>
        <fullName evidence="3">Chitin-binding type-4 domain-containing protein</fullName>
    </recommendedName>
</protein>
<evidence type="ECO:0000313" key="1">
    <source>
        <dbReference type="EMBL" id="ODM99350.1"/>
    </source>
</evidence>
<reference evidence="1 2" key="1">
    <citation type="journal article" date="2016" name="Genome Biol. Evol.">
        <title>Gene Family Evolution Reflects Adaptation to Soil Environmental Stressors in the Genome of the Collembolan Orchesella cincta.</title>
        <authorList>
            <person name="Faddeeva-Vakhrusheva A."/>
            <person name="Derks M.F."/>
            <person name="Anvar S.Y."/>
            <person name="Agamennone V."/>
            <person name="Suring W."/>
            <person name="Smit S."/>
            <person name="van Straalen N.M."/>
            <person name="Roelofs D."/>
        </authorList>
    </citation>
    <scope>NUCLEOTIDE SEQUENCE [LARGE SCALE GENOMIC DNA]</scope>
    <source>
        <tissue evidence="1">Mixed pool</tissue>
    </source>
</reference>
<dbReference type="STRING" id="48709.A0A1D2N282"/>
<keyword evidence="2" id="KW-1185">Reference proteome</keyword>
<dbReference type="OrthoDB" id="7207684at2759"/>
<comment type="caution">
    <text evidence="1">The sequence shown here is derived from an EMBL/GenBank/DDBJ whole genome shotgun (WGS) entry which is preliminary data.</text>
</comment>
<proteinExistence type="predicted"/>
<dbReference type="EMBL" id="LJIJ01000286">
    <property type="protein sequence ID" value="ODM99350.1"/>
    <property type="molecule type" value="Genomic_DNA"/>
</dbReference>
<gene>
    <name evidence="1" type="ORF">Ocin01_07336</name>
</gene>
<sequence length="116" mass="12961">MMAKLRTITGSITPWLIAFTLCVSFMNSSAHVGLTFPPARKFDLDFLDNIRTKPPCGMPRGTIKTSLVSGSTFNVTWHLSYPHRGGYRLELMDSQERTLLDLTPKNGNESFIKGNP</sequence>